<evidence type="ECO:0000256" key="6">
    <source>
        <dbReference type="ARBA" id="ARBA00022771"/>
    </source>
</evidence>
<dbReference type="GO" id="GO:0008270">
    <property type="term" value="F:zinc ion binding"/>
    <property type="evidence" value="ECO:0007669"/>
    <property type="project" value="UniProtKB-KW"/>
</dbReference>
<dbReference type="STRING" id="63057.A0A2P5DYC1"/>
<evidence type="ECO:0000313" key="14">
    <source>
        <dbReference type="Proteomes" id="UP000237000"/>
    </source>
</evidence>
<feature type="compositionally biased region" description="Basic and acidic residues" evidence="10">
    <location>
        <begin position="75"/>
        <end position="101"/>
    </location>
</feature>
<keyword evidence="7" id="KW-0833">Ubl conjugation pathway</keyword>
<feature type="compositionally biased region" description="Low complexity" evidence="10">
    <location>
        <begin position="62"/>
        <end position="74"/>
    </location>
</feature>
<evidence type="ECO:0000256" key="1">
    <source>
        <dbReference type="ARBA" id="ARBA00003976"/>
    </source>
</evidence>
<feature type="domain" description="RING-type" evidence="12">
    <location>
        <begin position="109"/>
        <end position="278"/>
    </location>
</feature>
<dbReference type="InterPro" id="IPR001841">
    <property type="entry name" value="Znf_RING"/>
</dbReference>
<name>A0A2P5DYC1_TREOI</name>
<dbReference type="GO" id="GO:0016567">
    <property type="term" value="P:protein ubiquitination"/>
    <property type="evidence" value="ECO:0007669"/>
    <property type="project" value="InterPro"/>
</dbReference>
<evidence type="ECO:0000259" key="11">
    <source>
        <dbReference type="PROSITE" id="PS50089"/>
    </source>
</evidence>
<evidence type="ECO:0000256" key="7">
    <source>
        <dbReference type="ARBA" id="ARBA00022786"/>
    </source>
</evidence>
<keyword evidence="13" id="KW-0436">Ligase</keyword>
<dbReference type="EMBL" id="JXTC01000242">
    <property type="protein sequence ID" value="PON78294.1"/>
    <property type="molecule type" value="Genomic_DNA"/>
</dbReference>
<dbReference type="OrthoDB" id="10009520at2759"/>
<keyword evidence="14" id="KW-1185">Reference proteome</keyword>
<organism evidence="13 14">
    <name type="scientific">Trema orientale</name>
    <name type="common">Charcoal tree</name>
    <name type="synonym">Celtis orientalis</name>
    <dbReference type="NCBI Taxonomy" id="63057"/>
    <lineage>
        <taxon>Eukaryota</taxon>
        <taxon>Viridiplantae</taxon>
        <taxon>Streptophyta</taxon>
        <taxon>Embryophyta</taxon>
        <taxon>Tracheophyta</taxon>
        <taxon>Spermatophyta</taxon>
        <taxon>Magnoliopsida</taxon>
        <taxon>eudicotyledons</taxon>
        <taxon>Gunneridae</taxon>
        <taxon>Pentapetalae</taxon>
        <taxon>rosids</taxon>
        <taxon>fabids</taxon>
        <taxon>Rosales</taxon>
        <taxon>Cannabaceae</taxon>
        <taxon>Trema</taxon>
    </lineage>
</organism>
<evidence type="ECO:0000256" key="8">
    <source>
        <dbReference type="ARBA" id="ARBA00022833"/>
    </source>
</evidence>
<accession>A0A2P5DYC1</accession>
<keyword evidence="4" id="KW-0479">Metal-binding</keyword>
<keyword evidence="8" id="KW-0862">Zinc</keyword>
<evidence type="ECO:0000256" key="10">
    <source>
        <dbReference type="SAM" id="MobiDB-lite"/>
    </source>
</evidence>
<feature type="compositionally biased region" description="Basic and acidic residues" evidence="10">
    <location>
        <begin position="42"/>
        <end position="58"/>
    </location>
</feature>
<dbReference type="FunFam" id="3.30.40.10:FF:000230">
    <property type="entry name" value="RBR-type E3 ubiquitin transferase"/>
    <property type="match status" value="1"/>
</dbReference>
<comment type="similarity">
    <text evidence="2">Belongs to the RBR family. Ariadne subfamily.</text>
</comment>
<reference evidence="14" key="1">
    <citation type="submission" date="2016-06" db="EMBL/GenBank/DDBJ databases">
        <title>Parallel loss of symbiosis genes in relatives of nitrogen-fixing non-legume Parasponia.</title>
        <authorList>
            <person name="Van Velzen R."/>
            <person name="Holmer R."/>
            <person name="Bu F."/>
            <person name="Rutten L."/>
            <person name="Van Zeijl A."/>
            <person name="Liu W."/>
            <person name="Santuari L."/>
            <person name="Cao Q."/>
            <person name="Sharma T."/>
            <person name="Shen D."/>
            <person name="Roswanjaya Y."/>
            <person name="Wardhani T."/>
            <person name="Kalhor M.S."/>
            <person name="Jansen J."/>
            <person name="Van den Hoogen J."/>
            <person name="Gungor B."/>
            <person name="Hartog M."/>
            <person name="Hontelez J."/>
            <person name="Verver J."/>
            <person name="Yang W.-C."/>
            <person name="Schijlen E."/>
            <person name="Repin R."/>
            <person name="Schilthuizen M."/>
            <person name="Schranz E."/>
            <person name="Heidstra R."/>
            <person name="Miyata K."/>
            <person name="Fedorova E."/>
            <person name="Kohlen W."/>
            <person name="Bisseling T."/>
            <person name="Smit S."/>
            <person name="Geurts R."/>
        </authorList>
    </citation>
    <scope>NUCLEOTIDE SEQUENCE [LARGE SCALE GENOMIC DNA]</scope>
    <source>
        <strain evidence="14">cv. RG33-2</strain>
    </source>
</reference>
<dbReference type="Gene3D" id="3.30.40.10">
    <property type="entry name" value="Zinc/RING finger domain, C3HC4 (zinc finger)"/>
    <property type="match status" value="1"/>
</dbReference>
<sequence>MGGEEKQDHSKDGIETSENRSRNDPIVIGPGKRKSTIVINGKGKEPEIIENHSSDQRLLRLSSSSSSSSSSSPSSEKKSFMDEQTKAEDSKFEEKEPKNTEEELEKPSPSIVCEICTDTKAQAEMFRSNDCSHHESYCHVCIGKHVVAKIEQNIIEVKCPESGCNTILEPQNCAPFVPRQVLERWEAALRESAADDGEDDLLEEDETSAACLPFYWLFCAMCQPSRESRRTQNQKADDETDEVDEEVMRLAKVVQWRKCPKCRIYVERVEGCPQIRCR</sequence>
<gene>
    <name evidence="13" type="ORF">TorRG33x02_238880</name>
</gene>
<evidence type="ECO:0000256" key="3">
    <source>
        <dbReference type="ARBA" id="ARBA00022679"/>
    </source>
</evidence>
<keyword evidence="6 9" id="KW-0863">Zinc-finger</keyword>
<dbReference type="InterPro" id="IPR044066">
    <property type="entry name" value="TRIAD_supradom"/>
</dbReference>
<evidence type="ECO:0000256" key="2">
    <source>
        <dbReference type="ARBA" id="ARBA00005884"/>
    </source>
</evidence>
<dbReference type="InterPro" id="IPR013083">
    <property type="entry name" value="Znf_RING/FYVE/PHD"/>
</dbReference>
<evidence type="ECO:0000256" key="5">
    <source>
        <dbReference type="ARBA" id="ARBA00022737"/>
    </source>
</evidence>
<evidence type="ECO:0000259" key="12">
    <source>
        <dbReference type="PROSITE" id="PS51873"/>
    </source>
</evidence>
<feature type="compositionally biased region" description="Basic and acidic residues" evidence="10">
    <location>
        <begin position="1"/>
        <end position="23"/>
    </location>
</feature>
<dbReference type="GO" id="GO:0004842">
    <property type="term" value="F:ubiquitin-protein transferase activity"/>
    <property type="evidence" value="ECO:0007669"/>
    <property type="project" value="InterPro"/>
</dbReference>
<dbReference type="Gene3D" id="1.20.120.1750">
    <property type="match status" value="1"/>
</dbReference>
<proteinExistence type="inferred from homology"/>
<comment type="function">
    <text evidence="1">Might act as an E3 ubiquitin-protein ligase, or as part of E3 complex, which accepts ubiquitin from specific E2 ubiquitin-conjugating enzymes and then transfers it to substrates.</text>
</comment>
<feature type="domain" description="RING-type" evidence="11">
    <location>
        <begin position="113"/>
        <end position="160"/>
    </location>
</feature>
<comment type="caution">
    <text evidence="13">The sequence shown here is derived from an EMBL/GenBank/DDBJ whole genome shotgun (WGS) entry which is preliminary data.</text>
</comment>
<evidence type="ECO:0000256" key="9">
    <source>
        <dbReference type="PROSITE-ProRule" id="PRU00175"/>
    </source>
</evidence>
<dbReference type="PROSITE" id="PS51873">
    <property type="entry name" value="TRIAD"/>
    <property type="match status" value="1"/>
</dbReference>
<dbReference type="GO" id="GO:0016874">
    <property type="term" value="F:ligase activity"/>
    <property type="evidence" value="ECO:0007669"/>
    <property type="project" value="UniProtKB-KW"/>
</dbReference>
<dbReference type="InterPro" id="IPR031127">
    <property type="entry name" value="E3_UB_ligase_RBR"/>
</dbReference>
<keyword evidence="5" id="KW-0677">Repeat</keyword>
<dbReference type="PANTHER" id="PTHR11685">
    <property type="entry name" value="RBR FAMILY RING FINGER AND IBR DOMAIN-CONTAINING"/>
    <property type="match status" value="1"/>
</dbReference>
<dbReference type="Proteomes" id="UP000237000">
    <property type="component" value="Unassembled WGS sequence"/>
</dbReference>
<evidence type="ECO:0000256" key="4">
    <source>
        <dbReference type="ARBA" id="ARBA00022723"/>
    </source>
</evidence>
<dbReference type="AlphaFoldDB" id="A0A2P5DYC1"/>
<feature type="region of interest" description="Disordered" evidence="10">
    <location>
        <begin position="1"/>
        <end position="107"/>
    </location>
</feature>
<protein>
    <submittedName>
        <fullName evidence="13">E3 ubiquitin ligase RBR family</fullName>
    </submittedName>
</protein>
<evidence type="ECO:0000313" key="13">
    <source>
        <dbReference type="EMBL" id="PON78294.1"/>
    </source>
</evidence>
<dbReference type="InParanoid" id="A0A2P5DYC1"/>
<keyword evidence="3" id="KW-0808">Transferase</keyword>
<dbReference type="SUPFAM" id="SSF57850">
    <property type="entry name" value="RING/U-box"/>
    <property type="match status" value="2"/>
</dbReference>
<dbReference type="PROSITE" id="PS50089">
    <property type="entry name" value="ZF_RING_2"/>
    <property type="match status" value="1"/>
</dbReference>